<evidence type="ECO:0000256" key="1">
    <source>
        <dbReference type="ARBA" id="ARBA00009500"/>
    </source>
</evidence>
<evidence type="ECO:0000256" key="2">
    <source>
        <dbReference type="ARBA" id="ARBA00022690"/>
    </source>
</evidence>
<dbReference type="SUPFAM" id="SSF56574">
    <property type="entry name" value="Serpins"/>
    <property type="match status" value="1"/>
</dbReference>
<dbReference type="GO" id="GO:0004867">
    <property type="term" value="F:serine-type endopeptidase inhibitor activity"/>
    <property type="evidence" value="ECO:0007669"/>
    <property type="project" value="UniProtKB-KW"/>
</dbReference>
<evidence type="ECO:0000256" key="4">
    <source>
        <dbReference type="RuleBase" id="RU000411"/>
    </source>
</evidence>
<sequence length="381" mass="42906">MRSNVIVLLCCVAVASCSEGSARFTVDFFKHAYNPRQNAILAPIAIQSGLAMMHHVATPDVARILRDGLYLPANGSEVIEQTKLVLRGINERRSSLEILSRVYLPDRPLNPELVPHLRDNFGIGSEIVNFAEHHKVADRVNTWVNESSRGMIPEFLKADELSDGVTSLLINVMVMNASWGFFDEKKTKKQTFHFLNGDHVVDMMKVEGTLPRMVLADLMTDAIKLPYAHGSDLSMVILLPRMEVNLEHVIKRFTADHYKQLVQLDSEDDWFGNIHLGVPRFKIEQKLDAKETLQRMGLGALFDQEAFQVLAKRLSKLGQVKQSAFISVNERGTEAAAAAAIQSFRISGPRNIDIDRPFMYIIRKESTKDIVFIGHYSNYEG</sequence>
<dbReference type="PROSITE" id="PS51257">
    <property type="entry name" value="PROKAR_LIPOPROTEIN"/>
    <property type="match status" value="1"/>
</dbReference>
<dbReference type="AlphaFoldDB" id="A0A1Q3FSN9"/>
<accession>A0A1Q3FSN9</accession>
<evidence type="ECO:0000313" key="7">
    <source>
        <dbReference type="EMBL" id="JAV30433.1"/>
    </source>
</evidence>
<feature type="signal peptide" evidence="5">
    <location>
        <begin position="1"/>
        <end position="17"/>
    </location>
</feature>
<dbReference type="InterPro" id="IPR036186">
    <property type="entry name" value="Serpin_sf"/>
</dbReference>
<dbReference type="InterPro" id="IPR042178">
    <property type="entry name" value="Serpin_sf_1"/>
</dbReference>
<dbReference type="PROSITE" id="PS00284">
    <property type="entry name" value="SERPIN"/>
    <property type="match status" value="1"/>
</dbReference>
<reference evidence="7" key="1">
    <citation type="submission" date="2017-01" db="EMBL/GenBank/DDBJ databases">
        <title>A deep insight into the sialotranscriptome of adult male and female Cluex tarsalis mosquitoes.</title>
        <authorList>
            <person name="Ribeiro J.M."/>
            <person name="Moreira F."/>
            <person name="Bernard K.A."/>
            <person name="Calvo E."/>
        </authorList>
    </citation>
    <scope>NUCLEOTIDE SEQUENCE</scope>
    <source>
        <strain evidence="7">Kern County</strain>
        <tissue evidence="7">Salivary glands</tissue>
    </source>
</reference>
<dbReference type="EMBL" id="GFDL01004612">
    <property type="protein sequence ID" value="JAV30433.1"/>
    <property type="molecule type" value="Transcribed_RNA"/>
</dbReference>
<keyword evidence="3" id="KW-0722">Serine protease inhibitor</keyword>
<evidence type="ECO:0000256" key="5">
    <source>
        <dbReference type="SAM" id="SignalP"/>
    </source>
</evidence>
<dbReference type="InterPro" id="IPR023796">
    <property type="entry name" value="Serpin_dom"/>
</dbReference>
<dbReference type="InterPro" id="IPR023795">
    <property type="entry name" value="Serpin_CS"/>
</dbReference>
<dbReference type="InterPro" id="IPR000215">
    <property type="entry name" value="Serpin_fam"/>
</dbReference>
<feature type="domain" description="Serpin" evidence="6">
    <location>
        <begin position="26"/>
        <end position="379"/>
    </location>
</feature>
<keyword evidence="5" id="KW-0732">Signal</keyword>
<proteinExistence type="inferred from homology"/>
<organism evidence="7">
    <name type="scientific">Culex tarsalis</name>
    <name type="common">Encephalitis mosquito</name>
    <dbReference type="NCBI Taxonomy" id="7177"/>
    <lineage>
        <taxon>Eukaryota</taxon>
        <taxon>Metazoa</taxon>
        <taxon>Ecdysozoa</taxon>
        <taxon>Arthropoda</taxon>
        <taxon>Hexapoda</taxon>
        <taxon>Insecta</taxon>
        <taxon>Pterygota</taxon>
        <taxon>Neoptera</taxon>
        <taxon>Endopterygota</taxon>
        <taxon>Diptera</taxon>
        <taxon>Nematocera</taxon>
        <taxon>Culicoidea</taxon>
        <taxon>Culicidae</taxon>
        <taxon>Culicinae</taxon>
        <taxon>Culicini</taxon>
        <taxon>Culex</taxon>
        <taxon>Culex</taxon>
    </lineage>
</organism>
<dbReference type="Gene3D" id="3.30.497.10">
    <property type="entry name" value="Antithrombin, subunit I, domain 2"/>
    <property type="match status" value="1"/>
</dbReference>
<name>A0A1Q3FSN9_CULTA</name>
<dbReference type="SMART" id="SM00093">
    <property type="entry name" value="SERPIN"/>
    <property type="match status" value="1"/>
</dbReference>
<keyword evidence="2" id="KW-0646">Protease inhibitor</keyword>
<dbReference type="InterPro" id="IPR042185">
    <property type="entry name" value="Serpin_sf_2"/>
</dbReference>
<dbReference type="GO" id="GO:0005615">
    <property type="term" value="C:extracellular space"/>
    <property type="evidence" value="ECO:0007669"/>
    <property type="project" value="InterPro"/>
</dbReference>
<dbReference type="PANTHER" id="PTHR11461:SF211">
    <property type="entry name" value="GH10112P-RELATED"/>
    <property type="match status" value="1"/>
</dbReference>
<feature type="chain" id="PRO_5012637058" evidence="5">
    <location>
        <begin position="18"/>
        <end position="381"/>
    </location>
</feature>
<evidence type="ECO:0000256" key="3">
    <source>
        <dbReference type="ARBA" id="ARBA00022900"/>
    </source>
</evidence>
<protein>
    <submittedName>
        <fullName evidence="7">Putative serine proteinase inhibitor</fullName>
    </submittedName>
</protein>
<dbReference type="Pfam" id="PF00079">
    <property type="entry name" value="Serpin"/>
    <property type="match status" value="1"/>
</dbReference>
<dbReference type="PANTHER" id="PTHR11461">
    <property type="entry name" value="SERINE PROTEASE INHIBITOR, SERPIN"/>
    <property type="match status" value="1"/>
</dbReference>
<dbReference type="Gene3D" id="2.30.39.10">
    <property type="entry name" value="Alpha-1-antitrypsin, domain 1"/>
    <property type="match status" value="1"/>
</dbReference>
<comment type="similarity">
    <text evidence="1 4">Belongs to the serpin family.</text>
</comment>
<evidence type="ECO:0000259" key="6">
    <source>
        <dbReference type="SMART" id="SM00093"/>
    </source>
</evidence>